<accession>A0A5N1K201</accession>
<dbReference type="AlphaFoldDB" id="A0A5N1K201"/>
<comment type="caution">
    <text evidence="1">The sequence shown here is derived from an EMBL/GenBank/DDBJ whole genome shotgun (WGS) entry which is preliminary data.</text>
</comment>
<gene>
    <name evidence="1" type="ORF">F3W84_05325</name>
</gene>
<dbReference type="Pfam" id="PF05521">
    <property type="entry name" value="Phage_HCP"/>
    <property type="match status" value="1"/>
</dbReference>
<dbReference type="EMBL" id="VYXQ01000004">
    <property type="protein sequence ID" value="KAA9369559.1"/>
    <property type="molecule type" value="Genomic_DNA"/>
</dbReference>
<evidence type="ECO:0000313" key="1">
    <source>
        <dbReference type="EMBL" id="KAA9369559.1"/>
    </source>
</evidence>
<dbReference type="Proteomes" id="UP000327108">
    <property type="component" value="Unassembled WGS sequence"/>
</dbReference>
<name>A0A5N1K201_9HYPH</name>
<protein>
    <submittedName>
        <fullName evidence="1">Head-tail adaptor protein</fullName>
    </submittedName>
</protein>
<dbReference type="InterPro" id="IPR008767">
    <property type="entry name" value="Phage_SPP1_head-tail_adaptor"/>
</dbReference>
<reference evidence="1 2" key="1">
    <citation type="submission" date="2019-09" db="EMBL/GenBank/DDBJ databases">
        <title>Biological control of the noxious weed angled onion (Allium triquetrum) thwarted by endophytic bacteria in Victoria, Australia.</title>
        <authorList>
            <person name="Tehranchian P."/>
            <person name="Adair R.J."/>
            <person name="Van T.H."/>
            <person name="Morrison P.D."/>
            <person name="Williams H."/>
            <person name="Lawrie A.C."/>
        </authorList>
    </citation>
    <scope>NUCLEOTIDE SEQUENCE [LARGE SCALE GENOMIC DNA]</scope>
    <source>
        <strain evidence="1 2">RPTAtOch1</strain>
    </source>
</reference>
<dbReference type="RefSeq" id="WP_151091914.1">
    <property type="nucleotide sequence ID" value="NZ_VYXQ01000004.1"/>
</dbReference>
<dbReference type="InterPro" id="IPR038666">
    <property type="entry name" value="SSP1_head-tail_sf"/>
</dbReference>
<proteinExistence type="predicted"/>
<organism evidence="1 2">
    <name type="scientific">Ochrobactrum quorumnocens</name>
    <dbReference type="NCBI Taxonomy" id="271865"/>
    <lineage>
        <taxon>Bacteria</taxon>
        <taxon>Pseudomonadati</taxon>
        <taxon>Pseudomonadota</taxon>
        <taxon>Alphaproteobacteria</taxon>
        <taxon>Hyphomicrobiales</taxon>
        <taxon>Brucellaceae</taxon>
        <taxon>Brucella/Ochrobactrum group</taxon>
        <taxon>Ochrobactrum</taxon>
    </lineage>
</organism>
<keyword evidence="2" id="KW-1185">Reference proteome</keyword>
<evidence type="ECO:0000313" key="2">
    <source>
        <dbReference type="Proteomes" id="UP000327108"/>
    </source>
</evidence>
<dbReference type="Gene3D" id="2.40.10.270">
    <property type="entry name" value="Bacteriophage SPP1 head-tail adaptor protein"/>
    <property type="match status" value="1"/>
</dbReference>
<sequence>MAVKLSSGALHHSMTFSIITEVPDGNNGFDEVPLDFTTRANIRYLRGGETVQASRLEGKQPVVVTVRRSSKTIQITPDSKMKNARTGVQFNIRAVVPTEDRQFFEITAESGVAT</sequence>